<sequence length="901" mass="97987">MPSIQVAGRHGSYATQFWKPAAWTATTLRFHDRAGMRAAYSRKAIDRRLVLPLDSHNWIRALEVLNAGYARLGRTPEHFQRVLRDMVEHHSSYAECVTRSASAFAPPSLTESPRSLRGAGAGVFDCDSRRLSCSSTEMLVGSEEAPDILPAVDALRDRAYAGEIPSNRSLWVTLVWSYCALDQPSGALDTFHLATRRFRFSSATMQHMATLLLPVLCRHAQLEEAINLYETYLKVNDAKEDLDDSSASSHHRSRLEDADARRWLAEAAAQRGDLKRAQSFAGGARRSPGGVTAADDEPRATANNLSPRPTIDSLFHDTPRLKKLAKLGCGPHLSATSEDSGRTRGPEAAPRSSAAPSSLPVLQTLSCKAVRQLFRSLCRGSSETHSDARLCAALCCWSHLYGPALSAAADLDGDAMSGHCDGTHNCCTSPPPLEDVHELLNLFASHQRWKDVLSIFCRLFLSRPATVYLSSTLTDLQSLSASMGGREGALTAFEAGEAPIAAPALRLDAITLNLLFSSLPAAAAPLLVRAKKLLPTSPRTATKGHDLPQLQHQPRTVGEAYELQLSASAVPVTVVRLLDDLLLLRDDMILTDLVMAAIGPALLQVGQIDRVFDLLARTPMMVSASQRKAPAYVSTEHQALKAELVALGYATFALCPSSARRHEMVRQLPHLFPPEVVRRFASGGEGDTSSSYAVLEDGAVLENHSRVVRRSATTAAALKLDHSLPPHYSANDQCCCSGVDSSQSSSRANITNTAALSLLDLKSHAATPASAGSGGQLNTSTRPGRRSSAATLTSLADDAMRRDYVRLQERRFNAFTGSHADAERDPRPIPKGLHDHASGWDFFGRGGEMVFANHNRTSHPFTMRPKVMRDLRNPYRGWNPRRNSSLAHKENVVKWNGKSAV</sequence>
<dbReference type="VEuPathDB" id="TriTrypDB:LPMP_220520"/>
<evidence type="ECO:0000313" key="2">
    <source>
        <dbReference type="EMBL" id="AIN98346.1"/>
    </source>
</evidence>
<keyword evidence="3" id="KW-1185">Reference proteome</keyword>
<dbReference type="eggNOG" id="ENOG502RM5W">
    <property type="taxonomic scope" value="Eukaryota"/>
</dbReference>
<dbReference type="EMBL" id="CP009391">
    <property type="protein sequence ID" value="AIN98346.1"/>
    <property type="molecule type" value="Genomic_DNA"/>
</dbReference>
<feature type="compositionally biased region" description="Low complexity" evidence="1">
    <location>
        <begin position="346"/>
        <end position="357"/>
    </location>
</feature>
<dbReference type="OrthoDB" id="278676at2759"/>
<gene>
    <name evidence="2" type="ORF">LPMP_220520</name>
</gene>
<dbReference type="AlphaFoldDB" id="A0A088S9N3"/>
<feature type="region of interest" description="Disordered" evidence="1">
    <location>
        <begin position="274"/>
        <end position="313"/>
    </location>
</feature>
<protein>
    <submittedName>
        <fullName evidence="2">Uncharacterized protein</fullName>
    </submittedName>
</protein>
<proteinExistence type="predicted"/>
<accession>A0A088S9N3</accession>
<dbReference type="RefSeq" id="XP_010699053.1">
    <property type="nucleotide sequence ID" value="XM_010700751.1"/>
</dbReference>
<evidence type="ECO:0000256" key="1">
    <source>
        <dbReference type="SAM" id="MobiDB-lite"/>
    </source>
</evidence>
<evidence type="ECO:0000313" key="3">
    <source>
        <dbReference type="Proteomes" id="UP000063063"/>
    </source>
</evidence>
<dbReference type="VEuPathDB" id="TriTrypDB:LPAL13_220010200"/>
<dbReference type="Proteomes" id="UP000063063">
    <property type="component" value="Chromosome 22"/>
</dbReference>
<dbReference type="GeneID" id="22575098"/>
<feature type="compositionally biased region" description="Polar residues" evidence="1">
    <location>
        <begin position="776"/>
        <end position="791"/>
    </location>
</feature>
<name>A0A088S9N3_LEIPA</name>
<dbReference type="Gene3D" id="1.25.40.10">
    <property type="entry name" value="Tetratricopeptide repeat domain"/>
    <property type="match status" value="1"/>
</dbReference>
<dbReference type="KEGG" id="lpan:LPMP_220520"/>
<feature type="region of interest" description="Disordered" evidence="1">
    <location>
        <begin position="767"/>
        <end position="791"/>
    </location>
</feature>
<organism evidence="2 3">
    <name type="scientific">Leishmania panamensis</name>
    <dbReference type="NCBI Taxonomy" id="5679"/>
    <lineage>
        <taxon>Eukaryota</taxon>
        <taxon>Discoba</taxon>
        <taxon>Euglenozoa</taxon>
        <taxon>Kinetoplastea</taxon>
        <taxon>Metakinetoplastina</taxon>
        <taxon>Trypanosomatida</taxon>
        <taxon>Trypanosomatidae</taxon>
        <taxon>Leishmaniinae</taxon>
        <taxon>Leishmania</taxon>
        <taxon>Leishmania guyanensis species complex</taxon>
    </lineage>
</organism>
<feature type="region of interest" description="Disordered" evidence="1">
    <location>
        <begin position="330"/>
        <end position="357"/>
    </location>
</feature>
<dbReference type="InterPro" id="IPR011990">
    <property type="entry name" value="TPR-like_helical_dom_sf"/>
</dbReference>
<reference evidence="2 3" key="1">
    <citation type="journal article" date="2015" name="Sci. Rep.">
        <title>The genome of Leishmania panamensis: insights into genomics of the L. (Viannia) subgenus.</title>
        <authorList>
            <person name="Llanes A."/>
            <person name="Restrepo C.M."/>
            <person name="Vecchio G.D."/>
            <person name="Anguizola F.J."/>
            <person name="Lleonart R."/>
        </authorList>
    </citation>
    <scope>NUCLEOTIDE SEQUENCE [LARGE SCALE GENOMIC DNA]</scope>
    <source>
        <strain evidence="2 3">MHOM/PA/94/PSC-1</strain>
    </source>
</reference>